<gene>
    <name evidence="2" type="ORF">KDA27_20835</name>
</gene>
<dbReference type="AlphaFoldDB" id="A0A956NIB3"/>
<accession>A0A956NIB3</accession>
<evidence type="ECO:0000313" key="3">
    <source>
        <dbReference type="Proteomes" id="UP000739538"/>
    </source>
</evidence>
<keyword evidence="1" id="KW-1133">Transmembrane helix</keyword>
<reference evidence="2" key="1">
    <citation type="submission" date="2020-04" db="EMBL/GenBank/DDBJ databases">
        <authorList>
            <person name="Zhang T."/>
        </authorList>
    </citation>
    <scope>NUCLEOTIDE SEQUENCE</scope>
    <source>
        <strain evidence="2">HKST-UBA02</strain>
    </source>
</reference>
<keyword evidence="1" id="KW-0472">Membrane</keyword>
<comment type="caution">
    <text evidence="2">The sequence shown here is derived from an EMBL/GenBank/DDBJ whole genome shotgun (WGS) entry which is preliminary data.</text>
</comment>
<organism evidence="2 3">
    <name type="scientific">Eiseniibacteriota bacterium</name>
    <dbReference type="NCBI Taxonomy" id="2212470"/>
    <lineage>
        <taxon>Bacteria</taxon>
        <taxon>Candidatus Eiseniibacteriota</taxon>
    </lineage>
</organism>
<feature type="transmembrane region" description="Helical" evidence="1">
    <location>
        <begin position="104"/>
        <end position="128"/>
    </location>
</feature>
<keyword evidence="1" id="KW-0812">Transmembrane</keyword>
<name>A0A956NIB3_UNCEI</name>
<reference evidence="2" key="2">
    <citation type="journal article" date="2021" name="Microbiome">
        <title>Successional dynamics and alternative stable states in a saline activated sludge microbial community over 9 years.</title>
        <authorList>
            <person name="Wang Y."/>
            <person name="Ye J."/>
            <person name="Ju F."/>
            <person name="Liu L."/>
            <person name="Boyd J.A."/>
            <person name="Deng Y."/>
            <person name="Parks D.H."/>
            <person name="Jiang X."/>
            <person name="Yin X."/>
            <person name="Woodcroft B.J."/>
            <person name="Tyson G.W."/>
            <person name="Hugenholtz P."/>
            <person name="Polz M.F."/>
            <person name="Zhang T."/>
        </authorList>
    </citation>
    <scope>NUCLEOTIDE SEQUENCE</scope>
    <source>
        <strain evidence="2">HKST-UBA02</strain>
    </source>
</reference>
<sequence length="169" mass="18853">MSEFSRHEPRAQQVMDWSAAFWAGIFAGTIFLLFLAFVAPLFSPMNAWVYLRLIASIPLGETVLAPPATFDAKVLTSAILTQLLLSISFSIVTAFVLHRWGMIVGILGGAVFGVCLYLINFWTLSYFFPWFYPMRGWEVLLGHLLFGALAGGTYEALEVEEFELEEATA</sequence>
<proteinExistence type="predicted"/>
<dbReference type="Proteomes" id="UP000739538">
    <property type="component" value="Unassembled WGS sequence"/>
</dbReference>
<dbReference type="EMBL" id="JAGQHS010000155">
    <property type="protein sequence ID" value="MCA9758253.1"/>
    <property type="molecule type" value="Genomic_DNA"/>
</dbReference>
<evidence type="ECO:0000313" key="2">
    <source>
        <dbReference type="EMBL" id="MCA9758253.1"/>
    </source>
</evidence>
<protein>
    <submittedName>
        <fullName evidence="2">Uncharacterized protein</fullName>
    </submittedName>
</protein>
<evidence type="ECO:0000256" key="1">
    <source>
        <dbReference type="SAM" id="Phobius"/>
    </source>
</evidence>
<feature type="transmembrane region" description="Helical" evidence="1">
    <location>
        <begin position="74"/>
        <end position="97"/>
    </location>
</feature>
<feature type="transmembrane region" description="Helical" evidence="1">
    <location>
        <begin position="20"/>
        <end position="42"/>
    </location>
</feature>